<evidence type="ECO:0000313" key="3">
    <source>
        <dbReference type="Proteomes" id="UP001497644"/>
    </source>
</evidence>
<dbReference type="Proteomes" id="UP001497644">
    <property type="component" value="Chromosome 5"/>
</dbReference>
<proteinExistence type="predicted"/>
<dbReference type="EMBL" id="OZ034828">
    <property type="protein sequence ID" value="CAL1684495.1"/>
    <property type="molecule type" value="Genomic_DNA"/>
</dbReference>
<organism evidence="2 3">
    <name type="scientific">Lasius platythorax</name>
    <dbReference type="NCBI Taxonomy" id="488582"/>
    <lineage>
        <taxon>Eukaryota</taxon>
        <taxon>Metazoa</taxon>
        <taxon>Ecdysozoa</taxon>
        <taxon>Arthropoda</taxon>
        <taxon>Hexapoda</taxon>
        <taxon>Insecta</taxon>
        <taxon>Pterygota</taxon>
        <taxon>Neoptera</taxon>
        <taxon>Endopterygota</taxon>
        <taxon>Hymenoptera</taxon>
        <taxon>Apocrita</taxon>
        <taxon>Aculeata</taxon>
        <taxon>Formicoidea</taxon>
        <taxon>Formicidae</taxon>
        <taxon>Formicinae</taxon>
        <taxon>Lasius</taxon>
        <taxon>Lasius</taxon>
    </lineage>
</organism>
<evidence type="ECO:0000313" key="2">
    <source>
        <dbReference type="EMBL" id="CAL1684495.1"/>
    </source>
</evidence>
<name>A0AAV2NZW4_9HYME</name>
<accession>A0AAV2NZW4</accession>
<evidence type="ECO:0000256" key="1">
    <source>
        <dbReference type="SAM" id="MobiDB-lite"/>
    </source>
</evidence>
<dbReference type="AlphaFoldDB" id="A0AAV2NZW4"/>
<gene>
    <name evidence="2" type="ORF">LPLAT_LOCUS10107</name>
</gene>
<reference evidence="2" key="1">
    <citation type="submission" date="2024-04" db="EMBL/GenBank/DDBJ databases">
        <authorList>
            <consortium name="Molecular Ecology Group"/>
        </authorList>
    </citation>
    <scope>NUCLEOTIDE SEQUENCE</scope>
</reference>
<protein>
    <submittedName>
        <fullName evidence="2">Uncharacterized protein</fullName>
    </submittedName>
</protein>
<sequence>MRGCSFYSNHKLHPSGGFCRSRSVHVTAQYLSDENSLHKFQLPYRLRRRRWKVGERASDGGGSPINHPLTNCRTGCFARKRPLREPCRVLAGRSPPQAGLLPPSSGGLRKKDPARHAQAAEARKPRKWGITVFIRGSLVGES</sequence>
<feature type="region of interest" description="Disordered" evidence="1">
    <location>
        <begin position="89"/>
        <end position="124"/>
    </location>
</feature>
<keyword evidence="3" id="KW-1185">Reference proteome</keyword>